<evidence type="ECO:0000256" key="2">
    <source>
        <dbReference type="SAM" id="SignalP"/>
    </source>
</evidence>
<dbReference type="PROSITE" id="PS51257">
    <property type="entry name" value="PROKAR_LIPOPROTEIN"/>
    <property type="match status" value="1"/>
</dbReference>
<evidence type="ECO:0000313" key="4">
    <source>
        <dbReference type="Proteomes" id="UP001364156"/>
    </source>
</evidence>
<dbReference type="SUPFAM" id="SSF52266">
    <property type="entry name" value="SGNH hydrolase"/>
    <property type="match status" value="1"/>
</dbReference>
<evidence type="ECO:0000313" key="3">
    <source>
        <dbReference type="EMBL" id="WWR47758.1"/>
    </source>
</evidence>
<dbReference type="GO" id="GO:0016787">
    <property type="term" value="F:hydrolase activity"/>
    <property type="evidence" value="ECO:0007669"/>
    <property type="project" value="UniProtKB-KW"/>
</dbReference>
<feature type="compositionally biased region" description="Pro residues" evidence="1">
    <location>
        <begin position="28"/>
        <end position="57"/>
    </location>
</feature>
<proteinExistence type="predicted"/>
<dbReference type="EMBL" id="CP146069">
    <property type="protein sequence ID" value="WWR47758.1"/>
    <property type="molecule type" value="Genomic_DNA"/>
</dbReference>
<feature type="signal peptide" evidence="2">
    <location>
        <begin position="1"/>
        <end position="23"/>
    </location>
</feature>
<dbReference type="Proteomes" id="UP001364156">
    <property type="component" value="Chromosome"/>
</dbReference>
<dbReference type="InterPro" id="IPR036514">
    <property type="entry name" value="SGNH_hydro_sf"/>
</dbReference>
<keyword evidence="4" id="KW-1185">Reference proteome</keyword>
<sequence>MRQAMWRRAANMVVLSALLGCSAALPDRPVPSAPEPQPASTPAPSPVALPAEEPPLPSFRNPPFGPDILVVGDSQISFGAGAGHLALFGNLARSCGANAQERRLLENLDAQSVAAIGVRSSSLNHWSARDAGTKGVICDKDARFGVNAGTYGVSGPTRSYVQIGEDRPYEFCRPNQSPFEAMFREGYYRPKLVVLAFLGNSVDRWSDPATATADLRASIAQMPDESACVVMSTAAAFDAEVNAKRQLAQRNLARAVAATGGRCSFAEALTPDLVASVTGNPNDFRINEAGEVLDRFHPNTKGFERFFQSATPAICAAVFDQIGPP</sequence>
<gene>
    <name evidence="3" type="ORF">RZ517_06185</name>
</gene>
<dbReference type="Gene3D" id="3.40.50.1110">
    <property type="entry name" value="SGNH hydrolase"/>
    <property type="match status" value="1"/>
</dbReference>
<name>A0ABZ2HKH0_9RHOB</name>
<accession>A0ABZ2HKH0</accession>
<feature type="region of interest" description="Disordered" evidence="1">
    <location>
        <begin position="28"/>
        <end position="60"/>
    </location>
</feature>
<keyword evidence="3" id="KW-0378">Hydrolase</keyword>
<keyword evidence="2" id="KW-0732">Signal</keyword>
<feature type="chain" id="PRO_5047471748" evidence="2">
    <location>
        <begin position="24"/>
        <end position="325"/>
    </location>
</feature>
<protein>
    <submittedName>
        <fullName evidence="3">SGNH/GDSL hydrolase family protein</fullName>
    </submittedName>
</protein>
<reference evidence="3 4" key="1">
    <citation type="submission" date="2023-10" db="EMBL/GenBank/DDBJ databases">
        <title>Roseovarius strain S88 nov., isolated from a marine algae.</title>
        <authorList>
            <person name="Lee M.W."/>
            <person name="Lee J.K."/>
            <person name="Kim J.M."/>
            <person name="Choi D.G."/>
            <person name="Baek J.H."/>
            <person name="Bayburt H."/>
            <person name="Jung J.J."/>
            <person name="Han D.M."/>
            <person name="Jeon C.O."/>
        </authorList>
    </citation>
    <scope>NUCLEOTIDE SEQUENCE [LARGE SCALE GENOMIC DNA]</scope>
    <source>
        <strain evidence="3 4">S88</strain>
    </source>
</reference>
<evidence type="ECO:0000256" key="1">
    <source>
        <dbReference type="SAM" id="MobiDB-lite"/>
    </source>
</evidence>
<organism evidence="3 4">
    <name type="scientific">Roseovarius phycicola</name>
    <dbReference type="NCBI Taxonomy" id="3080976"/>
    <lineage>
        <taxon>Bacteria</taxon>
        <taxon>Pseudomonadati</taxon>
        <taxon>Pseudomonadota</taxon>
        <taxon>Alphaproteobacteria</taxon>
        <taxon>Rhodobacterales</taxon>
        <taxon>Roseobacteraceae</taxon>
        <taxon>Roseovarius</taxon>
    </lineage>
</organism>